<proteinExistence type="predicted"/>
<feature type="compositionally biased region" description="Polar residues" evidence="1">
    <location>
        <begin position="18"/>
        <end position="41"/>
    </location>
</feature>
<evidence type="ECO:0000256" key="1">
    <source>
        <dbReference type="SAM" id="MobiDB-lite"/>
    </source>
</evidence>
<keyword evidence="3" id="KW-1185">Reference proteome</keyword>
<reference evidence="2 3" key="1">
    <citation type="submission" date="2019-02" db="EMBL/GenBank/DDBJ databases">
        <title>Opniocepnalus argus genome.</title>
        <authorList>
            <person name="Zhou C."/>
            <person name="Xiao S."/>
        </authorList>
    </citation>
    <scope>NUCLEOTIDE SEQUENCE [LARGE SCALE GENOMIC DNA]</scope>
    <source>
        <strain evidence="2">OARG1902GOOAL</strain>
        <tissue evidence="2">Muscle</tissue>
    </source>
</reference>
<feature type="region of interest" description="Disordered" evidence="1">
    <location>
        <begin position="1"/>
        <end position="47"/>
    </location>
</feature>
<reference evidence="3" key="2">
    <citation type="submission" date="2019-02" db="EMBL/GenBank/DDBJ databases">
        <title>Opniocepnalus argus Var Kimnra genome.</title>
        <authorList>
            <person name="Zhou C."/>
            <person name="Xiao S."/>
        </authorList>
    </citation>
    <scope>NUCLEOTIDE SEQUENCE [LARGE SCALE GENOMIC DNA]</scope>
</reference>
<dbReference type="AlphaFoldDB" id="A0A6G1QRW8"/>
<dbReference type="EMBL" id="CM015732">
    <property type="protein sequence ID" value="KAF3705352.1"/>
    <property type="molecule type" value="Genomic_DNA"/>
</dbReference>
<accession>A0A6G1QRW8</accession>
<organism evidence="2 3">
    <name type="scientific">Channa argus</name>
    <name type="common">Northern snakehead</name>
    <name type="synonym">Ophicephalus argus</name>
    <dbReference type="NCBI Taxonomy" id="215402"/>
    <lineage>
        <taxon>Eukaryota</taxon>
        <taxon>Metazoa</taxon>
        <taxon>Chordata</taxon>
        <taxon>Craniata</taxon>
        <taxon>Vertebrata</taxon>
        <taxon>Euteleostomi</taxon>
        <taxon>Actinopterygii</taxon>
        <taxon>Neopterygii</taxon>
        <taxon>Teleostei</taxon>
        <taxon>Neoteleostei</taxon>
        <taxon>Acanthomorphata</taxon>
        <taxon>Anabantaria</taxon>
        <taxon>Anabantiformes</taxon>
        <taxon>Channoidei</taxon>
        <taxon>Channidae</taxon>
        <taxon>Channa</taxon>
    </lineage>
</organism>
<dbReference type="Proteomes" id="UP000503349">
    <property type="component" value="Chromosome 21"/>
</dbReference>
<gene>
    <name evidence="2" type="ORF">EXN66_Car021043</name>
</gene>
<protein>
    <submittedName>
        <fullName evidence="2">Uncharacterized protein</fullName>
    </submittedName>
</protein>
<sequence>MIPLNEKRSQRDRGQLDQRAQWQCSDDTAASTSRPTPSADNGSVRAHGELGDITLPRRLYLAACGIPPSSNSLRPCRSHIQVVFTDSDFLLCLLAAAAGHLWPCLRFREQRGLVGAQPECGMCGPLAPRGQTLATAGRV</sequence>
<name>A0A6G1QRW8_CHAAH</name>
<evidence type="ECO:0000313" key="3">
    <source>
        <dbReference type="Proteomes" id="UP000503349"/>
    </source>
</evidence>
<feature type="compositionally biased region" description="Basic and acidic residues" evidence="1">
    <location>
        <begin position="1"/>
        <end position="16"/>
    </location>
</feature>
<evidence type="ECO:0000313" key="2">
    <source>
        <dbReference type="EMBL" id="KAF3705352.1"/>
    </source>
</evidence>